<sequence length="490" mass="55969">MRSMTRRQFMVFSLQLAVAAKLAGCSSAPPVLGRNPLAKPFVMEDHSQALAHWAERGVRDAVLMNIDTHDDFRWIPHEKIAALEGLYRQRDWRRFRAADSLGDESLYHIGNWIYAGARLGIFSEIYWVIPFRYFPREDAEAQLQQLLTACRFKAEDIQTFRLRDRQFVGSFRGIPVTICGLESLPAIDRPLLLSFDVDFFPTYSQQYRESYLTALHNVFDALDARDYRIRDAIVCSSVNGDYYLPPHLRWVADAVTMILVRPQLLRQSPPEQLLLLQQLDTAYRTTDAAAMLQLLEQYLDRYPLPPLLLYKAYAHLLEHEFPPALAAAESCCRQDKRYCPALPYIGIICYEKGLYREAEKFFRAGFVADPAMRTGLFQFGHCLRKLGRLQEALDVYERDARLNGSFPTRFLIAETCLAAGDSRGAGSALTAAIESMEREPYAEFVSRTEAEALYALLDFCDRRGLAGEAALLRGHPAVVEMMRRFPQYGS</sequence>
<evidence type="ECO:0000313" key="3">
    <source>
        <dbReference type="EMBL" id="BDV44318.1"/>
    </source>
</evidence>
<feature type="chain" id="PRO_5046884685" description="Tetratricopeptide repeat protein" evidence="2">
    <location>
        <begin position="24"/>
        <end position="490"/>
    </location>
</feature>
<dbReference type="EMBL" id="AP027151">
    <property type="protein sequence ID" value="BDV44318.1"/>
    <property type="molecule type" value="Genomic_DNA"/>
</dbReference>
<gene>
    <name evidence="3" type="ORF">GURASL_32410</name>
</gene>
<keyword evidence="4" id="KW-1185">Reference proteome</keyword>
<protein>
    <recommendedName>
        <fullName evidence="5">Tetratricopeptide repeat protein</fullName>
    </recommendedName>
</protein>
<dbReference type="SUPFAM" id="SSF48452">
    <property type="entry name" value="TPR-like"/>
    <property type="match status" value="1"/>
</dbReference>
<dbReference type="Proteomes" id="UP001317705">
    <property type="component" value="Chromosome"/>
</dbReference>
<dbReference type="Gene3D" id="1.25.40.10">
    <property type="entry name" value="Tetratricopeptide repeat domain"/>
    <property type="match status" value="1"/>
</dbReference>
<feature type="signal peptide" evidence="2">
    <location>
        <begin position="1"/>
        <end position="23"/>
    </location>
</feature>
<dbReference type="RefSeq" id="WP_282000424.1">
    <property type="nucleotide sequence ID" value="NZ_AP027151.1"/>
</dbReference>
<dbReference type="InterPro" id="IPR011990">
    <property type="entry name" value="TPR-like_helical_dom_sf"/>
</dbReference>
<keyword evidence="1" id="KW-0408">Iron</keyword>
<keyword evidence="1" id="KW-0411">Iron-sulfur</keyword>
<dbReference type="PROSITE" id="PS51318">
    <property type="entry name" value="TAT"/>
    <property type="match status" value="1"/>
</dbReference>
<dbReference type="InterPro" id="IPR006311">
    <property type="entry name" value="TAT_signal"/>
</dbReference>
<evidence type="ECO:0008006" key="5">
    <source>
        <dbReference type="Google" id="ProtNLM"/>
    </source>
</evidence>
<keyword evidence="1" id="KW-0479">Metal-binding</keyword>
<organism evidence="3 4">
    <name type="scientific">Geotalea uraniireducens</name>
    <dbReference type="NCBI Taxonomy" id="351604"/>
    <lineage>
        <taxon>Bacteria</taxon>
        <taxon>Pseudomonadati</taxon>
        <taxon>Thermodesulfobacteriota</taxon>
        <taxon>Desulfuromonadia</taxon>
        <taxon>Geobacterales</taxon>
        <taxon>Geobacteraceae</taxon>
        <taxon>Geotalea</taxon>
    </lineage>
</organism>
<evidence type="ECO:0000256" key="2">
    <source>
        <dbReference type="SAM" id="SignalP"/>
    </source>
</evidence>
<evidence type="ECO:0000313" key="4">
    <source>
        <dbReference type="Proteomes" id="UP001317705"/>
    </source>
</evidence>
<dbReference type="SMART" id="SM00028">
    <property type="entry name" value="TPR"/>
    <property type="match status" value="3"/>
</dbReference>
<evidence type="ECO:0000256" key="1">
    <source>
        <dbReference type="ARBA" id="ARBA00023014"/>
    </source>
</evidence>
<accession>A0ABN6VVC4</accession>
<name>A0ABN6VVC4_9BACT</name>
<proteinExistence type="predicted"/>
<dbReference type="InterPro" id="IPR019734">
    <property type="entry name" value="TPR_rpt"/>
</dbReference>
<reference evidence="3 4" key="1">
    <citation type="submission" date="2022-12" db="EMBL/GenBank/DDBJ databases">
        <title>Polyphasic characterization of Geotalea uranireducens NIT-SL11 newly isolated from a complex of sewage sludge and microbially reduced graphene oxide.</title>
        <authorList>
            <person name="Xie L."/>
            <person name="Yoshida N."/>
            <person name="Meng L."/>
        </authorList>
    </citation>
    <scope>NUCLEOTIDE SEQUENCE [LARGE SCALE GENOMIC DNA]</scope>
    <source>
        <strain evidence="3 4">NIT-SL11</strain>
    </source>
</reference>
<keyword evidence="2" id="KW-0732">Signal</keyword>